<dbReference type="Proteomes" id="UP000721861">
    <property type="component" value="Unassembled WGS sequence"/>
</dbReference>
<evidence type="ECO:0000313" key="4">
    <source>
        <dbReference type="Proteomes" id="UP000721861"/>
    </source>
</evidence>
<dbReference type="InterPro" id="IPR013610">
    <property type="entry name" value="ArdC_N"/>
</dbReference>
<name>A0ABS5K6V9_9BACT</name>
<proteinExistence type="predicted"/>
<accession>A0ABS5K6V9</accession>
<protein>
    <submittedName>
        <fullName evidence="3">DUF1738 domain-containing protein</fullName>
    </submittedName>
</protein>
<organism evidence="3 4">
    <name type="scientific">Carboxylicivirga mesophila</name>
    <dbReference type="NCBI Taxonomy" id="1166478"/>
    <lineage>
        <taxon>Bacteria</taxon>
        <taxon>Pseudomonadati</taxon>
        <taxon>Bacteroidota</taxon>
        <taxon>Bacteroidia</taxon>
        <taxon>Marinilabiliales</taxon>
        <taxon>Marinilabiliaceae</taxon>
        <taxon>Carboxylicivirga</taxon>
    </lineage>
</organism>
<dbReference type="Pfam" id="PF08401">
    <property type="entry name" value="ArdcN"/>
    <property type="match status" value="1"/>
</dbReference>
<evidence type="ECO:0000313" key="3">
    <source>
        <dbReference type="EMBL" id="MBS2210726.1"/>
    </source>
</evidence>
<evidence type="ECO:0000259" key="1">
    <source>
        <dbReference type="Pfam" id="PF08401"/>
    </source>
</evidence>
<keyword evidence="4" id="KW-1185">Reference proteome</keyword>
<dbReference type="RefSeq" id="WP_212226290.1">
    <property type="nucleotide sequence ID" value="NZ_JAGUCN010000004.1"/>
</dbReference>
<sequence>MKNFDIYESVTNLIIERLEQGVIPWAMPWKTTDSIPRNLISKKPYRGFNFWYLLSFGFEQPYFLTFNQVKQLGASVKRGSKSFMVIFWKLLEVTKDGEIEEIPMLRYYRVFHIDDVEGVDAGKIPDDSAFIHNFERIDSCEQIMKNWEDAPIIKRGMNRACYFPSIDEIHMPDAKHFFKDEEYYSTLFHEGVYPN</sequence>
<gene>
    <name evidence="3" type="ORF">KEM09_04895</name>
</gene>
<feature type="domain" description="N-terminal" evidence="1">
    <location>
        <begin position="5"/>
        <end position="111"/>
    </location>
</feature>
<feature type="domain" description="Polyvalent protein metallopeptidase" evidence="2">
    <location>
        <begin position="152"/>
        <end position="191"/>
    </location>
</feature>
<reference evidence="3 4" key="1">
    <citation type="journal article" date="2014" name="Int. J. Syst. Evol. Microbiol.">
        <title>Carboxylicivirga gen. nov. in the family Marinilabiliaceae with two novel species, Carboxylicivirga mesophila sp. nov. and Carboxylicivirga taeanensis sp. nov., and reclassification of Cytophaga fermentans as Saccharicrinis fermentans gen. nov., comb. nov.</title>
        <authorList>
            <person name="Yang S.H."/>
            <person name="Seo H.S."/>
            <person name="Woo J.H."/>
            <person name="Oh H.M."/>
            <person name="Jang H."/>
            <person name="Lee J.H."/>
            <person name="Kim S.J."/>
            <person name="Kwon K.K."/>
        </authorList>
    </citation>
    <scope>NUCLEOTIDE SEQUENCE [LARGE SCALE GENOMIC DNA]</scope>
    <source>
        <strain evidence="3 4">JCM 18290</strain>
    </source>
</reference>
<comment type="caution">
    <text evidence="3">The sequence shown here is derived from an EMBL/GenBank/DDBJ whole genome shotgun (WGS) entry which is preliminary data.</text>
</comment>
<dbReference type="EMBL" id="JAGUCN010000004">
    <property type="protein sequence ID" value="MBS2210726.1"/>
    <property type="molecule type" value="Genomic_DNA"/>
</dbReference>
<dbReference type="InterPro" id="IPR041459">
    <property type="entry name" value="MPTase-PolyVal"/>
</dbReference>
<dbReference type="Pfam" id="PF18818">
    <property type="entry name" value="MPTase-PolyVal"/>
    <property type="match status" value="1"/>
</dbReference>
<evidence type="ECO:0000259" key="2">
    <source>
        <dbReference type="Pfam" id="PF18818"/>
    </source>
</evidence>